<sequence>MVYELDRAPGLLDLPSELLFRIASFLDKRSATNFARTARAFQKPSESLIWKTLSLTRFQTVENTASLVAGNLNERERASVISHLRISPKAWINSSRTLIQDMIDNLRRVDWRRTYLRELDLQLEVKVPLNLIDLLDDISPVLETLHVDLPTARSGFYGMAPRPPHLPRFTSLLHVMRGLRRPLTALKHVELYIDNENWAALVSAMLQAAPNLESLTISTDMRLIRNISAEDKVPIILELPRLRKIIIQEMDNSVIMALTAIIARAPNLEHVALRDLNLSYQPAKASLLDGSILDHLSRLPLLKKLEISSNCFYALCELDGFKSVEMLSVLLNVTELKTKAYTNDYLIPPLPNLQKYQIQVSPYYTGTDYRWDEYLHPQLSTIQYLTTVGLAQLSSAPRLTIIYCPTYSNYPMPDFNRKCEVEQLYFPEANDRLFQGIAVRRFAGEYGDLVHCRSRFRIDNGNPIKSGQLFLDETAWEEHAIYNGRPVPIETLAAVYAAEGLAIESNIEGRSLQLGEESTKVLQRWEMQRDELSPE</sequence>
<dbReference type="InterPro" id="IPR001810">
    <property type="entry name" value="F-box_dom"/>
</dbReference>
<dbReference type="EMBL" id="AMKT01000067">
    <property type="protein sequence ID" value="OXG16616.1"/>
    <property type="molecule type" value="Genomic_DNA"/>
</dbReference>
<dbReference type="SUPFAM" id="SSF81383">
    <property type="entry name" value="F-box domain"/>
    <property type="match status" value="1"/>
</dbReference>
<dbReference type="OrthoDB" id="2572504at2759"/>
<evidence type="ECO:0000313" key="3">
    <source>
        <dbReference type="Proteomes" id="UP000199727"/>
    </source>
</evidence>
<feature type="domain" description="F-box" evidence="1">
    <location>
        <begin position="8"/>
        <end position="53"/>
    </location>
</feature>
<dbReference type="InterPro" id="IPR036047">
    <property type="entry name" value="F-box-like_dom_sf"/>
</dbReference>
<dbReference type="Pfam" id="PF12937">
    <property type="entry name" value="F-box-like"/>
    <property type="match status" value="1"/>
</dbReference>
<accession>A0A854QD52</accession>
<evidence type="ECO:0000313" key="2">
    <source>
        <dbReference type="EMBL" id="OXG16616.1"/>
    </source>
</evidence>
<dbReference type="AlphaFoldDB" id="A0A854QD52"/>
<dbReference type="Proteomes" id="UP000199727">
    <property type="component" value="Unassembled WGS sequence"/>
</dbReference>
<dbReference type="PROSITE" id="PS50181">
    <property type="entry name" value="FBOX"/>
    <property type="match status" value="1"/>
</dbReference>
<dbReference type="SUPFAM" id="SSF52047">
    <property type="entry name" value="RNI-like"/>
    <property type="match status" value="1"/>
</dbReference>
<proteinExistence type="predicted"/>
<protein>
    <recommendedName>
        <fullName evidence="1">F-box domain-containing protein</fullName>
    </recommendedName>
</protein>
<dbReference type="Gene3D" id="3.80.10.10">
    <property type="entry name" value="Ribonuclease Inhibitor"/>
    <property type="match status" value="1"/>
</dbReference>
<name>A0A854QD52_CRYNE</name>
<dbReference type="InterPro" id="IPR032675">
    <property type="entry name" value="LRR_dom_sf"/>
</dbReference>
<organism evidence="2 3">
    <name type="scientific">Cryptococcus neoformans Tu259-1</name>
    <dbReference type="NCBI Taxonomy" id="1230072"/>
    <lineage>
        <taxon>Eukaryota</taxon>
        <taxon>Fungi</taxon>
        <taxon>Dikarya</taxon>
        <taxon>Basidiomycota</taxon>
        <taxon>Agaricomycotina</taxon>
        <taxon>Tremellomycetes</taxon>
        <taxon>Tremellales</taxon>
        <taxon>Cryptococcaceae</taxon>
        <taxon>Cryptococcus</taxon>
        <taxon>Cryptococcus neoformans species complex</taxon>
    </lineage>
</organism>
<evidence type="ECO:0000259" key="1">
    <source>
        <dbReference type="PROSITE" id="PS50181"/>
    </source>
</evidence>
<reference evidence="2 3" key="1">
    <citation type="submission" date="2017-06" db="EMBL/GenBank/DDBJ databases">
        <title>Global population genomics of the pathogenic fungus Cryptococcus neoformans var. grubii.</title>
        <authorList>
            <person name="Cuomo C."/>
            <person name="Litvintseva A."/>
            <person name="Chen Y."/>
            <person name="Young S."/>
            <person name="Zeng Q."/>
            <person name="Chapman S."/>
            <person name="Gujja S."/>
            <person name="Saif S."/>
            <person name="Birren B."/>
        </authorList>
    </citation>
    <scope>NUCLEOTIDE SEQUENCE [LARGE SCALE GENOMIC DNA]</scope>
    <source>
        <strain evidence="2 3">Tu259-1</strain>
    </source>
</reference>
<comment type="caution">
    <text evidence="2">The sequence shown here is derived from an EMBL/GenBank/DDBJ whole genome shotgun (WGS) entry which is preliminary data.</text>
</comment>
<gene>
    <name evidence="2" type="ORF">C361_04987</name>
</gene>